<evidence type="ECO:0000313" key="1">
    <source>
        <dbReference type="EMBL" id="TYP87502.1"/>
    </source>
</evidence>
<sequence length="211" mass="22769">MRSDQPSFPDVRRPDSGIVLVSPRYVATADRQRAAAAEAVAPYRDNSPPPGFLALTAFGSTDGQTLLTYAQWAGDDDYRRFDGSHAPGAGTGRAQPIRFVPYRSAVHAPGSVPGLVVAPTFDVDGPERQRTSIDALVDGPLSEPVPGLIASHFHVSLDGSRVLNWAEWVDEHAYDEFMRSARPARFLDAITMPGVRGIGGKRYAPLDWVGA</sequence>
<name>A0A5S5CY71_9ACTN</name>
<organism evidence="1 2">
    <name type="scientific">Blastococcus xanthinilyticus</name>
    <dbReference type="NCBI Taxonomy" id="1564164"/>
    <lineage>
        <taxon>Bacteria</taxon>
        <taxon>Bacillati</taxon>
        <taxon>Actinomycetota</taxon>
        <taxon>Actinomycetes</taxon>
        <taxon>Geodermatophilales</taxon>
        <taxon>Geodermatophilaceae</taxon>
        <taxon>Blastococcus</taxon>
    </lineage>
</organism>
<evidence type="ECO:0008006" key="3">
    <source>
        <dbReference type="Google" id="ProtNLM"/>
    </source>
</evidence>
<accession>A0A5S5CY71</accession>
<dbReference type="SUPFAM" id="SSF54909">
    <property type="entry name" value="Dimeric alpha+beta barrel"/>
    <property type="match status" value="2"/>
</dbReference>
<dbReference type="AlphaFoldDB" id="A0A5S5CY71"/>
<keyword evidence="2" id="KW-1185">Reference proteome</keyword>
<reference evidence="1 2" key="1">
    <citation type="submission" date="2019-07" db="EMBL/GenBank/DDBJ databases">
        <title>Genomic Encyclopedia of Archaeal and Bacterial Type Strains, Phase II (KMG-II): from individual species to whole genera.</title>
        <authorList>
            <person name="Goeker M."/>
        </authorList>
    </citation>
    <scope>NUCLEOTIDE SEQUENCE [LARGE SCALE GENOMIC DNA]</scope>
    <source>
        <strain evidence="1 2">DSM 46842</strain>
    </source>
</reference>
<dbReference type="EMBL" id="VNHW01000006">
    <property type="protein sequence ID" value="TYP87502.1"/>
    <property type="molecule type" value="Genomic_DNA"/>
</dbReference>
<evidence type="ECO:0000313" key="2">
    <source>
        <dbReference type="Proteomes" id="UP000322499"/>
    </source>
</evidence>
<dbReference type="RefSeq" id="WP_166533167.1">
    <property type="nucleotide sequence ID" value="NZ_VNHW01000006.1"/>
</dbReference>
<protein>
    <recommendedName>
        <fullName evidence="3">Antibiotic biosynthesis monooxygenase</fullName>
    </recommendedName>
</protein>
<dbReference type="Gene3D" id="3.30.70.100">
    <property type="match status" value="2"/>
</dbReference>
<dbReference type="Proteomes" id="UP000322499">
    <property type="component" value="Unassembled WGS sequence"/>
</dbReference>
<comment type="caution">
    <text evidence="1">The sequence shown here is derived from an EMBL/GenBank/DDBJ whole genome shotgun (WGS) entry which is preliminary data.</text>
</comment>
<dbReference type="InterPro" id="IPR011008">
    <property type="entry name" value="Dimeric_a/b-barrel"/>
</dbReference>
<gene>
    <name evidence="1" type="ORF">BD833_10690</name>
</gene>
<proteinExistence type="predicted"/>